<accession>A0A4V2G9V1</accession>
<proteinExistence type="predicted"/>
<evidence type="ECO:0000256" key="6">
    <source>
        <dbReference type="SAM" id="Phobius"/>
    </source>
</evidence>
<dbReference type="RefSeq" id="WP_102157791.1">
    <property type="nucleotide sequence ID" value="NZ_PGGT01000011.1"/>
</dbReference>
<name>A0A4V2G9V1_9MICC</name>
<dbReference type="Gene3D" id="1.20.81.30">
    <property type="entry name" value="Type II secretion system (T2SS), domain F"/>
    <property type="match status" value="1"/>
</dbReference>
<evidence type="ECO:0000313" key="8">
    <source>
        <dbReference type="EMBL" id="RZU61776.1"/>
    </source>
</evidence>
<dbReference type="EMBL" id="SHLA01000001">
    <property type="protein sequence ID" value="RZU61776.1"/>
    <property type="molecule type" value="Genomic_DNA"/>
</dbReference>
<keyword evidence="3 6" id="KW-0812">Transmembrane</keyword>
<organism evidence="8 9">
    <name type="scientific">Zhihengliuella halotolerans</name>
    <dbReference type="NCBI Taxonomy" id="370736"/>
    <lineage>
        <taxon>Bacteria</taxon>
        <taxon>Bacillati</taxon>
        <taxon>Actinomycetota</taxon>
        <taxon>Actinomycetes</taxon>
        <taxon>Micrococcales</taxon>
        <taxon>Micrococcaceae</taxon>
        <taxon>Zhihengliuella</taxon>
    </lineage>
</organism>
<evidence type="ECO:0000256" key="3">
    <source>
        <dbReference type="ARBA" id="ARBA00022692"/>
    </source>
</evidence>
<feature type="transmembrane region" description="Helical" evidence="6">
    <location>
        <begin position="218"/>
        <end position="239"/>
    </location>
</feature>
<feature type="transmembrane region" description="Helical" evidence="6">
    <location>
        <begin position="52"/>
        <end position="71"/>
    </location>
</feature>
<dbReference type="AlphaFoldDB" id="A0A4V2G9V1"/>
<dbReference type="GO" id="GO:0005886">
    <property type="term" value="C:plasma membrane"/>
    <property type="evidence" value="ECO:0007669"/>
    <property type="project" value="UniProtKB-SubCell"/>
</dbReference>
<dbReference type="Proteomes" id="UP000292685">
    <property type="component" value="Unassembled WGS sequence"/>
</dbReference>
<gene>
    <name evidence="8" type="ORF">EV380_1354</name>
</gene>
<dbReference type="PANTHER" id="PTHR35007:SF1">
    <property type="entry name" value="PILUS ASSEMBLY PROTEIN"/>
    <property type="match status" value="1"/>
</dbReference>
<keyword evidence="4 6" id="KW-1133">Transmembrane helix</keyword>
<keyword evidence="9" id="KW-1185">Reference proteome</keyword>
<comment type="subcellular location">
    <subcellularLocation>
        <location evidence="1">Cell membrane</location>
        <topology evidence="1">Multi-pass membrane protein</topology>
    </subcellularLocation>
</comment>
<evidence type="ECO:0000256" key="5">
    <source>
        <dbReference type="ARBA" id="ARBA00023136"/>
    </source>
</evidence>
<sequence>MSLLLGLTLGMGFFLVWRSAWVVPEAAARVRASSRVERLILRSGIQNLSQRGFITATAICGVVCAFIVLLATTSPIMAVLFGSFGSAIPWAVLRWRAGKRAAALREQWPEVVDHLRSAIRAGLPLPDALAQLSTQGPADLQPHFREFALDYRASGRFNDAAERLRYRLADPVADKIITALRITREVGGSDLGQMLSTLSSFLRESARTRGELEARQSWTVNAARLAVGAPWAILLLLSMQPQAVAAYSSWTGVGVLLGGLVVSLICYRVMLRIGSLPEEERVIK</sequence>
<reference evidence="8 9" key="1">
    <citation type="submission" date="2019-02" db="EMBL/GenBank/DDBJ databases">
        <title>Sequencing the genomes of 1000 actinobacteria strains.</title>
        <authorList>
            <person name="Klenk H.-P."/>
        </authorList>
    </citation>
    <scope>NUCLEOTIDE SEQUENCE [LARGE SCALE GENOMIC DNA]</scope>
    <source>
        <strain evidence="8 9">DSM 17364</strain>
    </source>
</reference>
<protein>
    <submittedName>
        <fullName evidence="8">Tight adherence protein B</fullName>
    </submittedName>
</protein>
<dbReference type="PANTHER" id="PTHR35007">
    <property type="entry name" value="INTEGRAL MEMBRANE PROTEIN-RELATED"/>
    <property type="match status" value="1"/>
</dbReference>
<feature type="domain" description="Type II secretion system protein GspF" evidence="7">
    <location>
        <begin position="113"/>
        <end position="237"/>
    </location>
</feature>
<keyword evidence="2" id="KW-1003">Cell membrane</keyword>
<evidence type="ECO:0000256" key="4">
    <source>
        <dbReference type="ARBA" id="ARBA00022989"/>
    </source>
</evidence>
<dbReference type="Pfam" id="PF00482">
    <property type="entry name" value="T2SSF"/>
    <property type="match status" value="1"/>
</dbReference>
<comment type="caution">
    <text evidence="8">The sequence shown here is derived from an EMBL/GenBank/DDBJ whole genome shotgun (WGS) entry which is preliminary data.</text>
</comment>
<evidence type="ECO:0000259" key="7">
    <source>
        <dbReference type="Pfam" id="PF00482"/>
    </source>
</evidence>
<dbReference type="OrthoDB" id="3217742at2"/>
<evidence type="ECO:0000256" key="1">
    <source>
        <dbReference type="ARBA" id="ARBA00004651"/>
    </source>
</evidence>
<evidence type="ECO:0000256" key="2">
    <source>
        <dbReference type="ARBA" id="ARBA00022475"/>
    </source>
</evidence>
<dbReference type="InterPro" id="IPR042094">
    <property type="entry name" value="T2SS_GspF_sf"/>
</dbReference>
<keyword evidence="5 6" id="KW-0472">Membrane</keyword>
<dbReference type="InterPro" id="IPR018076">
    <property type="entry name" value="T2SS_GspF_dom"/>
</dbReference>
<feature type="transmembrane region" description="Helical" evidence="6">
    <location>
        <begin position="245"/>
        <end position="267"/>
    </location>
</feature>
<evidence type="ECO:0000313" key="9">
    <source>
        <dbReference type="Proteomes" id="UP000292685"/>
    </source>
</evidence>